<reference evidence="2 3" key="1">
    <citation type="submission" date="2017-11" db="EMBL/GenBank/DDBJ databases">
        <title>The genome of Rhizophagus clarus HR1 reveals common genetic basis of auxotrophy among arbuscular mycorrhizal fungi.</title>
        <authorList>
            <person name="Kobayashi Y."/>
        </authorList>
    </citation>
    <scope>NUCLEOTIDE SEQUENCE [LARGE SCALE GENOMIC DNA]</scope>
    <source>
        <strain evidence="2 3">HR1</strain>
    </source>
</reference>
<dbReference type="PROSITE" id="PS50878">
    <property type="entry name" value="RT_POL"/>
    <property type="match status" value="1"/>
</dbReference>
<proteinExistence type="predicted"/>
<dbReference type="SUPFAM" id="SSF56672">
    <property type="entry name" value="DNA/RNA polymerases"/>
    <property type="match status" value="1"/>
</dbReference>
<keyword evidence="3" id="KW-1185">Reference proteome</keyword>
<gene>
    <name evidence="2" type="ORF">RclHR1_13520008</name>
</gene>
<dbReference type="Proteomes" id="UP000247702">
    <property type="component" value="Unassembled WGS sequence"/>
</dbReference>
<protein>
    <recommendedName>
        <fullName evidence="1">Reverse transcriptase domain-containing protein</fullName>
    </recommendedName>
</protein>
<dbReference type="Pfam" id="PF00078">
    <property type="entry name" value="RVT_1"/>
    <property type="match status" value="1"/>
</dbReference>
<feature type="domain" description="Reverse transcriptase" evidence="1">
    <location>
        <begin position="245"/>
        <end position="520"/>
    </location>
</feature>
<dbReference type="InterPro" id="IPR000477">
    <property type="entry name" value="RT_dom"/>
</dbReference>
<comment type="caution">
    <text evidence="2">The sequence shown here is derived from an EMBL/GenBank/DDBJ whole genome shotgun (WGS) entry which is preliminary data.</text>
</comment>
<evidence type="ECO:0000259" key="1">
    <source>
        <dbReference type="PROSITE" id="PS50878"/>
    </source>
</evidence>
<organism evidence="2 3">
    <name type="scientific">Rhizophagus clarus</name>
    <dbReference type="NCBI Taxonomy" id="94130"/>
    <lineage>
        <taxon>Eukaryota</taxon>
        <taxon>Fungi</taxon>
        <taxon>Fungi incertae sedis</taxon>
        <taxon>Mucoromycota</taxon>
        <taxon>Glomeromycotina</taxon>
        <taxon>Glomeromycetes</taxon>
        <taxon>Glomerales</taxon>
        <taxon>Glomeraceae</taxon>
        <taxon>Rhizophagus</taxon>
    </lineage>
</organism>
<dbReference type="PANTHER" id="PTHR19446">
    <property type="entry name" value="REVERSE TRANSCRIPTASES"/>
    <property type="match status" value="1"/>
</dbReference>
<evidence type="ECO:0000313" key="3">
    <source>
        <dbReference type="Proteomes" id="UP000247702"/>
    </source>
</evidence>
<sequence>MDKPHWRHKIFDYFKKHFIKETTSIFYDDLTDMYTYIPSNSQHAHNKIDYIWCNIDLLLSTIDSKPHDVQPIIKTDYRMLTLDLFMDKIIINKSNKQTRQLSSKTIYCYDEMHTTDGDWTWEKFNNHIENYLDDPCINLTVDKIRVYKNDNNEDILYTEENEVKEQTNLHFQTVAGAINCEKDLSQFPEWQELYELKNDIHNTIYKDLIKYPSIEEWIETIKSLSNDKATRPSGILYEMLKKLNENNQARLHAFICVCMDLNDIPDKWKKATIYPIPKSKPFFANLTNTRLIILLETPWKAFINAKENNKELWLLSQDLGKAYDRVNIFMLEKAMKRIKIPSNFIKTISNLFQNWQNQVITAYGLTDPYDVLIGIDQGEIISPLLWCIYYNPLLCEIEQRKLGYTIEAPKIALNKFYGKDTTKETEKYTISSSAYMDDTQWLVPSQSNLESILEITDSFYKLNDIQVNKNKSELLVKYKHRGRRSKLKSHKPVILKFSSDSIFIIPVSPHSSIRILGVYFDERNTF</sequence>
<name>A0A2Z6R2Q7_9GLOM</name>
<accession>A0A2Z6R2Q7</accession>
<evidence type="ECO:0000313" key="2">
    <source>
        <dbReference type="EMBL" id="GBB87066.1"/>
    </source>
</evidence>
<dbReference type="AlphaFoldDB" id="A0A2Z6R2Q7"/>
<dbReference type="EMBL" id="BEXD01000394">
    <property type="protein sequence ID" value="GBB87066.1"/>
    <property type="molecule type" value="Genomic_DNA"/>
</dbReference>
<dbReference type="InterPro" id="IPR043502">
    <property type="entry name" value="DNA/RNA_pol_sf"/>
</dbReference>